<name>A0ABS0YCC0_9BACT</name>
<accession>A0ABS0YCC0</accession>
<dbReference type="InterPro" id="IPR009078">
    <property type="entry name" value="Ferritin-like_SF"/>
</dbReference>
<evidence type="ECO:0000313" key="3">
    <source>
        <dbReference type="Proteomes" id="UP000614714"/>
    </source>
</evidence>
<proteinExistence type="predicted"/>
<evidence type="ECO:0000313" key="2">
    <source>
        <dbReference type="EMBL" id="MBJ6749582.1"/>
    </source>
</evidence>
<feature type="domain" description="Rubrerythrin diiron-binding" evidence="1">
    <location>
        <begin position="9"/>
        <end position="136"/>
    </location>
</feature>
<gene>
    <name evidence="2" type="ORF">JFN91_05110</name>
</gene>
<protein>
    <submittedName>
        <fullName evidence="2">Ferritin</fullName>
    </submittedName>
</protein>
<keyword evidence="3" id="KW-1185">Reference proteome</keyword>
<dbReference type="Gene3D" id="1.20.1260.10">
    <property type="match status" value="1"/>
</dbReference>
<reference evidence="2 3" key="1">
    <citation type="submission" date="2020-12" db="EMBL/GenBank/DDBJ databases">
        <title>Geomonas sp. Red421, isolated from paddy soil.</title>
        <authorList>
            <person name="Xu Z."/>
            <person name="Zhang Z."/>
            <person name="Masuda Y."/>
            <person name="Itoh H."/>
            <person name="Senoo K."/>
        </authorList>
    </citation>
    <scope>NUCLEOTIDE SEQUENCE [LARGE SCALE GENOMIC DNA]</scope>
    <source>
        <strain evidence="2 3">Red421</strain>
    </source>
</reference>
<sequence length="147" mass="16774">MNSRDMELRKEGDGMGYYERCSAEAGVAGLSTIFRMFSEDELRHAGALRALRDGGRVDLRHSATLEGARSILRRLSAEELSRYRGDLGVYQHAMQFEALSARACSELAREAQHPWERAMFQTMADEDEIHFTLLEEMQELLEDTDVQ</sequence>
<dbReference type="RefSeq" id="WP_199388113.1">
    <property type="nucleotide sequence ID" value="NZ_JAEMHL010000002.1"/>
</dbReference>
<organism evidence="2 3">
    <name type="scientific">Geomonas anaerohicana</name>
    <dbReference type="NCBI Taxonomy" id="2798583"/>
    <lineage>
        <taxon>Bacteria</taxon>
        <taxon>Pseudomonadati</taxon>
        <taxon>Thermodesulfobacteriota</taxon>
        <taxon>Desulfuromonadia</taxon>
        <taxon>Geobacterales</taxon>
        <taxon>Geobacteraceae</taxon>
        <taxon>Geomonas</taxon>
    </lineage>
</organism>
<dbReference type="Pfam" id="PF02915">
    <property type="entry name" value="Rubrerythrin"/>
    <property type="match status" value="1"/>
</dbReference>
<comment type="caution">
    <text evidence="2">The sequence shown here is derived from an EMBL/GenBank/DDBJ whole genome shotgun (WGS) entry which is preliminary data.</text>
</comment>
<dbReference type="SUPFAM" id="SSF47240">
    <property type="entry name" value="Ferritin-like"/>
    <property type="match status" value="1"/>
</dbReference>
<dbReference type="InterPro" id="IPR003251">
    <property type="entry name" value="Rr_diiron-bd_dom"/>
</dbReference>
<dbReference type="EMBL" id="JAEMHL010000002">
    <property type="protein sequence ID" value="MBJ6749582.1"/>
    <property type="molecule type" value="Genomic_DNA"/>
</dbReference>
<evidence type="ECO:0000259" key="1">
    <source>
        <dbReference type="Pfam" id="PF02915"/>
    </source>
</evidence>
<dbReference type="InterPro" id="IPR012347">
    <property type="entry name" value="Ferritin-like"/>
</dbReference>
<dbReference type="Proteomes" id="UP000614714">
    <property type="component" value="Unassembled WGS sequence"/>
</dbReference>